<dbReference type="PANTHER" id="PTHR13600:SF33">
    <property type="entry name" value="LEUCINE CARBOXYL METHYLTRANSFERASE 1"/>
    <property type="match status" value="1"/>
</dbReference>
<feature type="binding site" evidence="8">
    <location>
        <position position="56"/>
    </location>
    <ligand>
        <name>S-adenosyl-L-methionine</name>
        <dbReference type="ChEBI" id="CHEBI:59789"/>
    </ligand>
</feature>
<dbReference type="AlphaFoldDB" id="A0A8K0KED8"/>
<feature type="binding site" evidence="8">
    <location>
        <position position="182"/>
    </location>
    <ligand>
        <name>S-adenosyl-L-methionine</name>
        <dbReference type="ChEBI" id="CHEBI:59789"/>
    </ligand>
</feature>
<comment type="caution">
    <text evidence="9">The sequence shown here is derived from an EMBL/GenBank/DDBJ whole genome shotgun (WGS) entry which is preliminary data.</text>
</comment>
<dbReference type="EC" id="2.1.1.233" evidence="7"/>
<dbReference type="FunFam" id="3.40.50.150:FF:000092">
    <property type="entry name" value="Leucine carboxyl methyltransferase 1"/>
    <property type="match status" value="1"/>
</dbReference>
<dbReference type="GO" id="GO:0005829">
    <property type="term" value="C:cytosol"/>
    <property type="evidence" value="ECO:0007669"/>
    <property type="project" value="TreeGrafter"/>
</dbReference>
<keyword evidence="6 7" id="KW-0949">S-adenosyl-L-methionine</keyword>
<accession>A0A8K0KED8</accession>
<proteinExistence type="inferred from homology"/>
<evidence type="ECO:0000256" key="7">
    <source>
        <dbReference type="PIRNR" id="PIRNR016305"/>
    </source>
</evidence>
<keyword evidence="5 7" id="KW-0808">Transferase</keyword>
<dbReference type="PANTHER" id="PTHR13600">
    <property type="entry name" value="LEUCINE CARBOXYL METHYLTRANSFERASE"/>
    <property type="match status" value="1"/>
</dbReference>
<comment type="function">
    <text evidence="2 7">Methylates the carboxyl group of the C-terminal leucine residue of protein phosphatase 2A catalytic subunits to form alpha-leucine ester residues.</text>
</comment>
<name>A0A8K0KED8_LADFU</name>
<dbReference type="GO" id="GO:0018423">
    <property type="term" value="F:protein C-terminal leucine carboxyl O-methyltransferase activity"/>
    <property type="evidence" value="ECO:0007669"/>
    <property type="project" value="UniProtKB-EC"/>
</dbReference>
<dbReference type="PIRSF" id="PIRSF016305">
    <property type="entry name" value="LCM_mtfrase"/>
    <property type="match status" value="1"/>
</dbReference>
<evidence type="ECO:0000256" key="2">
    <source>
        <dbReference type="ARBA" id="ARBA00003455"/>
    </source>
</evidence>
<gene>
    <name evidence="9" type="ORF">J437_LFUL007962</name>
</gene>
<feature type="binding site" evidence="8">
    <location>
        <begin position="152"/>
        <end position="153"/>
    </location>
    <ligand>
        <name>S-adenosyl-L-methionine</name>
        <dbReference type="ChEBI" id="CHEBI:59789"/>
    </ligand>
</feature>
<dbReference type="InterPro" id="IPR016651">
    <property type="entry name" value="LCMT1"/>
</dbReference>
<dbReference type="Pfam" id="PF04072">
    <property type="entry name" value="LCM"/>
    <property type="match status" value="1"/>
</dbReference>
<dbReference type="OrthoDB" id="203237at2759"/>
<dbReference type="InterPro" id="IPR029063">
    <property type="entry name" value="SAM-dependent_MTases_sf"/>
</dbReference>
<evidence type="ECO:0000313" key="10">
    <source>
        <dbReference type="Proteomes" id="UP000792457"/>
    </source>
</evidence>
<keyword evidence="4 7" id="KW-0489">Methyltransferase</keyword>
<evidence type="ECO:0000256" key="5">
    <source>
        <dbReference type="ARBA" id="ARBA00022679"/>
    </source>
</evidence>
<evidence type="ECO:0000256" key="4">
    <source>
        <dbReference type="ARBA" id="ARBA00022603"/>
    </source>
</evidence>
<reference evidence="9" key="2">
    <citation type="submission" date="2017-10" db="EMBL/GenBank/DDBJ databases">
        <title>Ladona fulva Genome sequencing and assembly.</title>
        <authorList>
            <person name="Murali S."/>
            <person name="Richards S."/>
            <person name="Bandaranaike D."/>
            <person name="Bellair M."/>
            <person name="Blankenburg K."/>
            <person name="Chao H."/>
            <person name="Dinh H."/>
            <person name="Doddapaneni H."/>
            <person name="Dugan-Rocha S."/>
            <person name="Elkadiri S."/>
            <person name="Gnanaolivu R."/>
            <person name="Hernandez B."/>
            <person name="Skinner E."/>
            <person name="Javaid M."/>
            <person name="Lee S."/>
            <person name="Li M."/>
            <person name="Ming W."/>
            <person name="Munidasa M."/>
            <person name="Muniz J."/>
            <person name="Nguyen L."/>
            <person name="Hughes D."/>
            <person name="Osuji N."/>
            <person name="Pu L.-L."/>
            <person name="Puazo M."/>
            <person name="Qu C."/>
            <person name="Quiroz J."/>
            <person name="Raj R."/>
            <person name="Weissenberger G."/>
            <person name="Xin Y."/>
            <person name="Zou X."/>
            <person name="Han Y."/>
            <person name="Worley K."/>
            <person name="Muzny D."/>
            <person name="Gibbs R."/>
        </authorList>
    </citation>
    <scope>NUCLEOTIDE SEQUENCE</scope>
    <source>
        <strain evidence="9">Sampled in the wild</strain>
    </source>
</reference>
<comment type="catalytic activity">
    <reaction evidence="1 7">
        <text>[phosphatase 2A protein]-C-terminal L-leucine + S-adenosyl-L-methionine = [phosphatase 2A protein]-C-terminal L-leucine methyl ester + S-adenosyl-L-homocysteine</text>
        <dbReference type="Rhea" id="RHEA:48544"/>
        <dbReference type="Rhea" id="RHEA-COMP:12134"/>
        <dbReference type="Rhea" id="RHEA-COMP:12135"/>
        <dbReference type="ChEBI" id="CHEBI:57856"/>
        <dbReference type="ChEBI" id="CHEBI:59789"/>
        <dbReference type="ChEBI" id="CHEBI:90516"/>
        <dbReference type="ChEBI" id="CHEBI:90517"/>
        <dbReference type="EC" id="2.1.1.233"/>
    </reaction>
</comment>
<evidence type="ECO:0000256" key="6">
    <source>
        <dbReference type="ARBA" id="ARBA00022691"/>
    </source>
</evidence>
<keyword evidence="10" id="KW-1185">Reference proteome</keyword>
<organism evidence="9 10">
    <name type="scientific">Ladona fulva</name>
    <name type="common">Scarce chaser dragonfly</name>
    <name type="synonym">Libellula fulva</name>
    <dbReference type="NCBI Taxonomy" id="123851"/>
    <lineage>
        <taxon>Eukaryota</taxon>
        <taxon>Metazoa</taxon>
        <taxon>Ecdysozoa</taxon>
        <taxon>Arthropoda</taxon>
        <taxon>Hexapoda</taxon>
        <taxon>Insecta</taxon>
        <taxon>Pterygota</taxon>
        <taxon>Palaeoptera</taxon>
        <taxon>Odonata</taxon>
        <taxon>Epiprocta</taxon>
        <taxon>Anisoptera</taxon>
        <taxon>Libelluloidea</taxon>
        <taxon>Libellulidae</taxon>
        <taxon>Ladona</taxon>
    </lineage>
</organism>
<protein>
    <recommendedName>
        <fullName evidence="7">Leucine carboxyl methyltransferase 1</fullName>
        <ecNumber evidence="7">2.1.1.233</ecNumber>
    </recommendedName>
</protein>
<feature type="binding site" evidence="8">
    <location>
        <position position="81"/>
    </location>
    <ligand>
        <name>S-adenosyl-L-methionine</name>
        <dbReference type="ChEBI" id="CHEBI:59789"/>
    </ligand>
</feature>
<dbReference type="InterPro" id="IPR007213">
    <property type="entry name" value="Ppm1/Ppm2/Tcmp"/>
</dbReference>
<dbReference type="EMBL" id="KZ308654">
    <property type="protein sequence ID" value="KAG8232808.1"/>
    <property type="molecule type" value="Genomic_DNA"/>
</dbReference>
<evidence type="ECO:0000256" key="1">
    <source>
        <dbReference type="ARBA" id="ARBA00000724"/>
    </source>
</evidence>
<dbReference type="SUPFAM" id="SSF53335">
    <property type="entry name" value="S-adenosyl-L-methionine-dependent methyltransferases"/>
    <property type="match status" value="1"/>
</dbReference>
<comment type="similarity">
    <text evidence="3 7">Belongs to the methyltransferase superfamily. LCMT family.</text>
</comment>
<sequence>MESIVGDEAIIATNDNASECKRCAVQIGYWEDKYINYFVRNSERKAPEINRGYYARIKGIELLIQKFLLKCGKNSQIINIGAGFDTLYWRLKDEGLEFGNFVEMDFPTVTSRKCHLIKKSRVLLEKLHTEDGEVRFSSTDLHGSGYHLVGGDLRSLSEVKSKLGAGGECGLDPSLPTLFLSECVLVYMDAASTGRLLDWISSTFSAVFFISYEQINIGDKFGEVMQRNLRSRGCTLAGMEACLSKEAQQQRFTSHGWDGSKCWDMVEVYNALPQNDVQRIELLEFLDERELLLQLFQHYCITVAWREAPDSKFDLSSIDF</sequence>
<evidence type="ECO:0000313" key="9">
    <source>
        <dbReference type="EMBL" id="KAG8232808.1"/>
    </source>
</evidence>
<evidence type="ECO:0000256" key="8">
    <source>
        <dbReference type="PIRSR" id="PIRSR016305-1"/>
    </source>
</evidence>
<dbReference type="GO" id="GO:0032259">
    <property type="term" value="P:methylation"/>
    <property type="evidence" value="ECO:0007669"/>
    <property type="project" value="UniProtKB-KW"/>
</dbReference>
<dbReference type="Gene3D" id="3.40.50.150">
    <property type="entry name" value="Vaccinia Virus protein VP39"/>
    <property type="match status" value="1"/>
</dbReference>
<evidence type="ECO:0000256" key="3">
    <source>
        <dbReference type="ARBA" id="ARBA00010703"/>
    </source>
</evidence>
<reference evidence="9" key="1">
    <citation type="submission" date="2013-04" db="EMBL/GenBank/DDBJ databases">
        <authorList>
            <person name="Qu J."/>
            <person name="Murali S.C."/>
            <person name="Bandaranaike D."/>
            <person name="Bellair M."/>
            <person name="Blankenburg K."/>
            <person name="Chao H."/>
            <person name="Dinh H."/>
            <person name="Doddapaneni H."/>
            <person name="Downs B."/>
            <person name="Dugan-Rocha S."/>
            <person name="Elkadiri S."/>
            <person name="Gnanaolivu R.D."/>
            <person name="Hernandez B."/>
            <person name="Javaid M."/>
            <person name="Jayaseelan J.C."/>
            <person name="Lee S."/>
            <person name="Li M."/>
            <person name="Ming W."/>
            <person name="Munidasa M."/>
            <person name="Muniz J."/>
            <person name="Nguyen L."/>
            <person name="Ongeri F."/>
            <person name="Osuji N."/>
            <person name="Pu L.-L."/>
            <person name="Puazo M."/>
            <person name="Qu C."/>
            <person name="Quiroz J."/>
            <person name="Raj R."/>
            <person name="Weissenberger G."/>
            <person name="Xin Y."/>
            <person name="Zou X."/>
            <person name="Han Y."/>
            <person name="Richards S."/>
            <person name="Worley K."/>
            <person name="Muzny D."/>
            <person name="Gibbs R."/>
        </authorList>
    </citation>
    <scope>NUCLEOTIDE SEQUENCE</scope>
    <source>
        <strain evidence="9">Sampled in the wild</strain>
    </source>
</reference>
<dbReference type="GO" id="GO:0009966">
    <property type="term" value="P:regulation of signal transduction"/>
    <property type="evidence" value="ECO:0007669"/>
    <property type="project" value="UniProtKB-ARBA"/>
</dbReference>
<dbReference type="Proteomes" id="UP000792457">
    <property type="component" value="Unassembled WGS sequence"/>
</dbReference>